<dbReference type="OrthoDB" id="7028515at2"/>
<feature type="chain" id="PRO_5002338915" evidence="1">
    <location>
        <begin position="25"/>
        <end position="136"/>
    </location>
</feature>
<protein>
    <submittedName>
        <fullName evidence="2">Uncharacterized protein</fullName>
    </submittedName>
</protein>
<evidence type="ECO:0000313" key="2">
    <source>
        <dbReference type="EMBL" id="KJH85240.1"/>
    </source>
</evidence>
<evidence type="ECO:0000256" key="1">
    <source>
        <dbReference type="SAM" id="SignalP"/>
    </source>
</evidence>
<dbReference type="Proteomes" id="UP000032487">
    <property type="component" value="Unassembled WGS sequence"/>
</dbReference>
<reference evidence="2 3" key="1">
    <citation type="submission" date="2015-02" db="EMBL/GenBank/DDBJ databases">
        <title>Draft genome sequence of Pseudomonas stutzeri NT0128 isolated from wheat (Triticum turgidum) rhizosphere.</title>
        <authorList>
            <person name="Tovi N."/>
            <person name="Frenk S."/>
            <person name="Hadar Y."/>
            <person name="Minz D."/>
        </authorList>
    </citation>
    <scope>NUCLEOTIDE SEQUENCE [LARGE SCALE GENOMIC DNA]</scope>
    <source>
        <strain evidence="2 3">NT0128</strain>
    </source>
</reference>
<organism evidence="2 3">
    <name type="scientific">Stutzerimonas stutzeri</name>
    <name type="common">Pseudomonas stutzeri</name>
    <dbReference type="NCBI Taxonomy" id="316"/>
    <lineage>
        <taxon>Bacteria</taxon>
        <taxon>Pseudomonadati</taxon>
        <taxon>Pseudomonadota</taxon>
        <taxon>Gammaproteobacteria</taxon>
        <taxon>Pseudomonadales</taxon>
        <taxon>Pseudomonadaceae</taxon>
        <taxon>Stutzerimonas</taxon>
    </lineage>
</organism>
<name>A0A0D9AW44_STUST</name>
<evidence type="ECO:0000313" key="3">
    <source>
        <dbReference type="Proteomes" id="UP000032487"/>
    </source>
</evidence>
<dbReference type="RefSeq" id="WP_045160009.1">
    <property type="nucleotide sequence ID" value="NZ_JYHV01000001.1"/>
</dbReference>
<keyword evidence="1" id="KW-0732">Signal</keyword>
<comment type="caution">
    <text evidence="2">The sequence shown here is derived from an EMBL/GenBank/DDBJ whole genome shotgun (WGS) entry which is preliminary data.</text>
</comment>
<sequence length="136" mass="14773">MNKAILAVCSLLAALALLFGWSLSDALSAPPSVSQVSPQGGHLIESVPVQGLLAPGGGLSYLRIVDRTDRSKVFRSPLFTTRSVDMRASEDSQSLGVTWIAFDKRTQGFTLSIPQWRPAWRNILFSNTPYEVVPNG</sequence>
<feature type="signal peptide" evidence="1">
    <location>
        <begin position="1"/>
        <end position="24"/>
    </location>
</feature>
<gene>
    <name evidence="2" type="ORF">UF78_00260</name>
</gene>
<dbReference type="AlphaFoldDB" id="A0A0D9AW44"/>
<accession>A0A0D9AW44</accession>
<proteinExistence type="predicted"/>
<dbReference type="EMBL" id="JYHV01000001">
    <property type="protein sequence ID" value="KJH85240.1"/>
    <property type="molecule type" value="Genomic_DNA"/>
</dbReference>
<dbReference type="PATRIC" id="fig|316.101.peg.4113"/>